<dbReference type="Proteomes" id="UP001381693">
    <property type="component" value="Unassembled WGS sequence"/>
</dbReference>
<dbReference type="AlphaFoldDB" id="A0AAN8WPG8"/>
<organism evidence="2 3">
    <name type="scientific">Halocaridina rubra</name>
    <name type="common">Hawaiian red shrimp</name>
    <dbReference type="NCBI Taxonomy" id="373956"/>
    <lineage>
        <taxon>Eukaryota</taxon>
        <taxon>Metazoa</taxon>
        <taxon>Ecdysozoa</taxon>
        <taxon>Arthropoda</taxon>
        <taxon>Crustacea</taxon>
        <taxon>Multicrustacea</taxon>
        <taxon>Malacostraca</taxon>
        <taxon>Eumalacostraca</taxon>
        <taxon>Eucarida</taxon>
        <taxon>Decapoda</taxon>
        <taxon>Pleocyemata</taxon>
        <taxon>Caridea</taxon>
        <taxon>Atyoidea</taxon>
        <taxon>Atyidae</taxon>
        <taxon>Halocaridina</taxon>
    </lineage>
</organism>
<protein>
    <submittedName>
        <fullName evidence="2">Uncharacterized protein</fullName>
    </submittedName>
</protein>
<reference evidence="2 3" key="1">
    <citation type="submission" date="2023-11" db="EMBL/GenBank/DDBJ databases">
        <title>Halocaridina rubra genome assembly.</title>
        <authorList>
            <person name="Smith C."/>
        </authorList>
    </citation>
    <scope>NUCLEOTIDE SEQUENCE [LARGE SCALE GENOMIC DNA]</scope>
    <source>
        <strain evidence="2">EP-1</strain>
        <tissue evidence="2">Whole</tissue>
    </source>
</reference>
<sequence length="138" mass="16107">MQILWDRYDLFCKQLAESYRLPSTLGTLEEHIKQVRLQSRAWYQATNMQQQPFDPLKLGYYKDTCGQLLPVTTEVHPTSKAIIQLERCQWESNYSTQRCSGKRNDLPCTELCFSDSEGANDEDYNISKDDSDDHDNDE</sequence>
<keyword evidence="3" id="KW-1185">Reference proteome</keyword>
<name>A0AAN8WPG8_HALRR</name>
<feature type="region of interest" description="Disordered" evidence="1">
    <location>
        <begin position="115"/>
        <end position="138"/>
    </location>
</feature>
<evidence type="ECO:0000256" key="1">
    <source>
        <dbReference type="SAM" id="MobiDB-lite"/>
    </source>
</evidence>
<proteinExistence type="predicted"/>
<comment type="caution">
    <text evidence="2">The sequence shown here is derived from an EMBL/GenBank/DDBJ whole genome shotgun (WGS) entry which is preliminary data.</text>
</comment>
<evidence type="ECO:0000313" key="2">
    <source>
        <dbReference type="EMBL" id="KAK7041657.1"/>
    </source>
</evidence>
<evidence type="ECO:0000313" key="3">
    <source>
        <dbReference type="Proteomes" id="UP001381693"/>
    </source>
</evidence>
<accession>A0AAN8WPG8</accession>
<gene>
    <name evidence="2" type="ORF">SK128_028607</name>
</gene>
<dbReference type="EMBL" id="JAXCGZ010021902">
    <property type="protein sequence ID" value="KAK7041657.1"/>
    <property type="molecule type" value="Genomic_DNA"/>
</dbReference>